<keyword evidence="11" id="KW-1185">Reference proteome</keyword>
<dbReference type="NCBIfam" id="TIGR00508">
    <property type="entry name" value="bioA"/>
    <property type="match status" value="1"/>
</dbReference>
<dbReference type="FunFam" id="3.40.640.10:FF:000004">
    <property type="entry name" value="Acetylornithine aminotransferase"/>
    <property type="match status" value="1"/>
</dbReference>
<accession>A0A5C6B2S7</accession>
<dbReference type="Gene3D" id="3.90.1150.10">
    <property type="entry name" value="Aspartate Aminotransferase, domain 1"/>
    <property type="match status" value="1"/>
</dbReference>
<dbReference type="OrthoDB" id="9816013at2"/>
<evidence type="ECO:0000256" key="4">
    <source>
        <dbReference type="ARBA" id="ARBA00022679"/>
    </source>
</evidence>
<evidence type="ECO:0000313" key="11">
    <source>
        <dbReference type="Proteomes" id="UP000320176"/>
    </source>
</evidence>
<comment type="subcellular location">
    <subcellularLocation>
        <location evidence="9">Cytoplasm</location>
    </subcellularLocation>
</comment>
<proteinExistence type="inferred from homology"/>
<dbReference type="InterPro" id="IPR015421">
    <property type="entry name" value="PyrdxlP-dep_Trfase_major"/>
</dbReference>
<evidence type="ECO:0000256" key="3">
    <source>
        <dbReference type="ARBA" id="ARBA00022576"/>
    </source>
</evidence>
<evidence type="ECO:0000313" key="10">
    <source>
        <dbReference type="EMBL" id="TWU06127.1"/>
    </source>
</evidence>
<keyword evidence="3 9" id="KW-0032">Aminotransferase</keyword>
<feature type="binding site" evidence="9">
    <location>
        <position position="310"/>
    </location>
    <ligand>
        <name>substrate</name>
    </ligand>
</feature>
<feature type="binding site" evidence="9">
    <location>
        <position position="60"/>
    </location>
    <ligand>
        <name>substrate</name>
    </ligand>
</feature>
<evidence type="ECO:0000256" key="2">
    <source>
        <dbReference type="ARBA" id="ARBA00005063"/>
    </source>
</evidence>
<keyword evidence="4 9" id="KW-0808">Transferase</keyword>
<dbReference type="InterPro" id="IPR015424">
    <property type="entry name" value="PyrdxlP-dep_Trfase"/>
</dbReference>
<reference evidence="10 11" key="1">
    <citation type="submission" date="2019-02" db="EMBL/GenBank/DDBJ databases">
        <title>Deep-cultivation of Planctomycetes and their phenomic and genomic characterization uncovers novel biology.</title>
        <authorList>
            <person name="Wiegand S."/>
            <person name="Jogler M."/>
            <person name="Boedeker C."/>
            <person name="Pinto D."/>
            <person name="Vollmers J."/>
            <person name="Rivas-Marin E."/>
            <person name="Kohn T."/>
            <person name="Peeters S.H."/>
            <person name="Heuer A."/>
            <person name="Rast P."/>
            <person name="Oberbeckmann S."/>
            <person name="Bunk B."/>
            <person name="Jeske O."/>
            <person name="Meyerdierks A."/>
            <person name="Storesund J.E."/>
            <person name="Kallscheuer N."/>
            <person name="Luecker S."/>
            <person name="Lage O.M."/>
            <person name="Pohl T."/>
            <person name="Merkel B.J."/>
            <person name="Hornburger P."/>
            <person name="Mueller R.-W."/>
            <person name="Bruemmer F."/>
            <person name="Labrenz M."/>
            <person name="Spormann A.M."/>
            <person name="Op Den Camp H."/>
            <person name="Overmann J."/>
            <person name="Amann R."/>
            <person name="Jetten M.S.M."/>
            <person name="Mascher T."/>
            <person name="Medema M.H."/>
            <person name="Devos D.P."/>
            <person name="Kaster A.-K."/>
            <person name="Ovreas L."/>
            <person name="Rohde M."/>
            <person name="Galperin M.Y."/>
            <person name="Jogler C."/>
        </authorList>
    </citation>
    <scope>NUCLEOTIDE SEQUENCE [LARGE SCALE GENOMIC DNA]</scope>
    <source>
        <strain evidence="10 11">Pla52n</strain>
    </source>
</reference>
<comment type="cofactor">
    <cofactor evidence="1 9">
        <name>pyridoxal 5'-phosphate</name>
        <dbReference type="ChEBI" id="CHEBI:597326"/>
    </cofactor>
</comment>
<feature type="binding site" evidence="9">
    <location>
        <position position="247"/>
    </location>
    <ligand>
        <name>pyridoxal 5'-phosphate</name>
        <dbReference type="ChEBI" id="CHEBI:597326"/>
    </ligand>
</feature>
<dbReference type="SUPFAM" id="SSF53383">
    <property type="entry name" value="PLP-dependent transferases"/>
    <property type="match status" value="1"/>
</dbReference>
<dbReference type="Gene3D" id="3.40.640.10">
    <property type="entry name" value="Type I PLP-dependent aspartate aminotransferase-like (Major domain)"/>
    <property type="match status" value="1"/>
</dbReference>
<dbReference type="GO" id="GO:0009102">
    <property type="term" value="P:biotin biosynthetic process"/>
    <property type="evidence" value="ECO:0007669"/>
    <property type="project" value="UniProtKB-UniRule"/>
</dbReference>
<feature type="binding site" evidence="9">
    <location>
        <begin position="120"/>
        <end position="121"/>
    </location>
    <ligand>
        <name>pyridoxal 5'-phosphate</name>
        <dbReference type="ChEBI" id="CHEBI:597326"/>
    </ligand>
</feature>
<keyword evidence="6 9" id="KW-0093">Biotin biosynthesis</keyword>
<dbReference type="InterPro" id="IPR015422">
    <property type="entry name" value="PyrdxlP-dep_Trfase_small"/>
</dbReference>
<organism evidence="10 11">
    <name type="scientific">Stieleria varia</name>
    <dbReference type="NCBI Taxonomy" id="2528005"/>
    <lineage>
        <taxon>Bacteria</taxon>
        <taxon>Pseudomonadati</taxon>
        <taxon>Planctomycetota</taxon>
        <taxon>Planctomycetia</taxon>
        <taxon>Pirellulales</taxon>
        <taxon>Pirellulaceae</taxon>
        <taxon>Stieleria</taxon>
    </lineage>
</organism>
<keyword evidence="5 9" id="KW-0949">S-adenosyl-L-methionine</keyword>
<feature type="binding site" evidence="9">
    <location>
        <begin position="311"/>
        <end position="312"/>
    </location>
    <ligand>
        <name>pyridoxal 5'-phosphate</name>
        <dbReference type="ChEBI" id="CHEBI:597326"/>
    </ligand>
</feature>
<feature type="binding site" evidence="9">
    <location>
        <position position="153"/>
    </location>
    <ligand>
        <name>substrate</name>
    </ligand>
</feature>
<dbReference type="InterPro" id="IPR005814">
    <property type="entry name" value="Aminotrans_3"/>
</dbReference>
<comment type="subunit">
    <text evidence="9">Homodimer.</text>
</comment>
<comment type="catalytic activity">
    <reaction evidence="8 9">
        <text>(8S)-8-amino-7-oxononanoate + S-adenosyl-L-methionine = S-adenosyl-4-methylsulfanyl-2-oxobutanoate + (7R,8S)-7,8-diammoniononanoate</text>
        <dbReference type="Rhea" id="RHEA:16861"/>
        <dbReference type="ChEBI" id="CHEBI:16490"/>
        <dbReference type="ChEBI" id="CHEBI:59789"/>
        <dbReference type="ChEBI" id="CHEBI:149468"/>
        <dbReference type="ChEBI" id="CHEBI:149469"/>
        <dbReference type="EC" id="2.6.1.62"/>
    </reaction>
</comment>
<comment type="function">
    <text evidence="9">Catalyzes the transfer of the alpha-amino group from S-adenosyl-L-methionine (SAM) to 7-keto-8-aminopelargonic acid (KAPA) to form 7,8-diaminopelargonic acid (DAPA). It is the only aminotransferase known to utilize SAM as an amino donor.</text>
</comment>
<dbReference type="Pfam" id="PF00202">
    <property type="entry name" value="Aminotran_3"/>
    <property type="match status" value="1"/>
</dbReference>
<evidence type="ECO:0000256" key="8">
    <source>
        <dbReference type="ARBA" id="ARBA00048449"/>
    </source>
</evidence>
<dbReference type="NCBIfam" id="NF004624">
    <property type="entry name" value="PRK05964.1"/>
    <property type="match status" value="1"/>
</dbReference>
<dbReference type="PANTHER" id="PTHR42684:SF17">
    <property type="entry name" value="ADENOSYLMETHIONINE-8-AMINO-7-OXONONANOATE AMINOTRANSFERASE"/>
    <property type="match status" value="1"/>
</dbReference>
<dbReference type="Proteomes" id="UP000320176">
    <property type="component" value="Unassembled WGS sequence"/>
</dbReference>
<dbReference type="GO" id="GO:0005737">
    <property type="term" value="C:cytoplasm"/>
    <property type="evidence" value="ECO:0007669"/>
    <property type="project" value="UniProtKB-SubCell"/>
</dbReference>
<dbReference type="InterPro" id="IPR005815">
    <property type="entry name" value="BioA"/>
</dbReference>
<keyword evidence="9" id="KW-0963">Cytoplasm</keyword>
<feature type="site" description="Participates in the substrate recognition with KAPA and in a stacking interaction with the adenine ring of SAM" evidence="9">
    <location>
        <position position="25"/>
    </location>
</feature>
<evidence type="ECO:0000256" key="9">
    <source>
        <dbReference type="HAMAP-Rule" id="MF_00834"/>
    </source>
</evidence>
<keyword evidence="7 9" id="KW-0663">Pyridoxal phosphate</keyword>
<sequence length="432" mass="47350">MGFDKASDRTPAWQSASREHLWMPYCQMQTAPLPTPVARTEGVFLILSDRRRLIDGLASWWSACHGYNHPHIVESMTRQLHCMPHVMMGGIQHQPAATLATRLAAILPGDLNHVFFSDSGSVAVEVAMKMAIQFHRNLGDRQRTRFVSFAHAYHGDTTGAMSLCDPQRSMHAHFGDALLQQHSLPIPDSPERLEQFDEFLTRHGEQIAAVFIEPLVQGAGGMRFHSADVLTEIDRSCRKHGVLWVADELATGFGRTGTMFAVEQAGVVPDIICLGKALSGGAIGLAATVARDGVYQAFLSDDPSKALMHGPTFMGNPLACAAANASLDLFETEPRLEQVSQIESQLVTALEPCRNLSNVVDVRCKGAIGVVQVDRLHQLDQLRQHFVDAGVWVRPFGDCIYLTPSLTITADELTQLTEAFVTVTTQWSSNAS</sequence>
<dbReference type="UniPathway" id="UPA00078">
    <property type="reaction ID" value="UER00160"/>
</dbReference>
<dbReference type="RefSeq" id="WP_146519256.1">
    <property type="nucleotide sequence ID" value="NZ_CP151726.1"/>
</dbReference>
<dbReference type="GO" id="GO:0030170">
    <property type="term" value="F:pyridoxal phosphate binding"/>
    <property type="evidence" value="ECO:0007669"/>
    <property type="project" value="UniProtKB-UniRule"/>
</dbReference>
<dbReference type="EMBL" id="SJPN01000002">
    <property type="protein sequence ID" value="TWU06127.1"/>
    <property type="molecule type" value="Genomic_DNA"/>
</dbReference>
<name>A0A5C6B2S7_9BACT</name>
<evidence type="ECO:0000256" key="1">
    <source>
        <dbReference type="ARBA" id="ARBA00001933"/>
    </source>
</evidence>
<comment type="pathway">
    <text evidence="2 9">Cofactor biosynthesis; biotin biosynthesis; 7,8-diaminononanoate from 8-amino-7-oxononanoate (SAM route): step 1/1.</text>
</comment>
<dbReference type="EC" id="2.6.1.62" evidence="9"/>
<evidence type="ECO:0000256" key="6">
    <source>
        <dbReference type="ARBA" id="ARBA00022756"/>
    </source>
</evidence>
<dbReference type="HAMAP" id="MF_00834">
    <property type="entry name" value="BioA"/>
    <property type="match status" value="1"/>
</dbReference>
<comment type="caution">
    <text evidence="10">The sequence shown here is derived from an EMBL/GenBank/DDBJ whole genome shotgun (WGS) entry which is preliminary data.</text>
</comment>
<protein>
    <recommendedName>
        <fullName evidence="9">Adenosylmethionine-8-amino-7-oxononanoate aminotransferase</fullName>
        <ecNumber evidence="9">2.6.1.62</ecNumber>
    </recommendedName>
    <alternativeName>
        <fullName evidence="9">7,8-diamino-pelargonic acid aminotransferase</fullName>
        <shortName evidence="9">DAPA AT</shortName>
        <shortName evidence="9">DAPA aminotransferase</shortName>
    </alternativeName>
    <alternativeName>
        <fullName evidence="9">7,8-diaminononanoate synthase</fullName>
        <shortName evidence="9">DANS</shortName>
    </alternativeName>
    <alternativeName>
        <fullName evidence="9">Diaminopelargonic acid synthase</fullName>
    </alternativeName>
</protein>
<dbReference type="GO" id="GO:0004015">
    <property type="term" value="F:adenosylmethionine-8-amino-7-oxononanoate transaminase activity"/>
    <property type="evidence" value="ECO:0007669"/>
    <property type="project" value="UniProtKB-UniRule"/>
</dbReference>
<feature type="binding site" evidence="9">
    <location>
        <position position="394"/>
    </location>
    <ligand>
        <name>substrate</name>
    </ligand>
</feature>
<evidence type="ECO:0000256" key="7">
    <source>
        <dbReference type="ARBA" id="ARBA00022898"/>
    </source>
</evidence>
<dbReference type="AlphaFoldDB" id="A0A5C6B2S7"/>
<feature type="binding site" evidence="9">
    <location>
        <position position="276"/>
    </location>
    <ligand>
        <name>substrate</name>
    </ligand>
</feature>
<comment type="similarity">
    <text evidence="9">Belongs to the class-III pyridoxal-phosphate-dependent aminotransferase family. BioA subfamily.</text>
</comment>
<dbReference type="PIRSF" id="PIRSF000521">
    <property type="entry name" value="Transaminase_4ab_Lys_Orn"/>
    <property type="match status" value="1"/>
</dbReference>
<gene>
    <name evidence="9 10" type="primary">bioA</name>
    <name evidence="10" type="ORF">Pla52n_18470</name>
</gene>
<evidence type="ECO:0000256" key="5">
    <source>
        <dbReference type="ARBA" id="ARBA00022691"/>
    </source>
</evidence>
<dbReference type="PANTHER" id="PTHR42684">
    <property type="entry name" value="ADENOSYLMETHIONINE-8-AMINO-7-OXONONANOATE AMINOTRANSFERASE"/>
    <property type="match status" value="1"/>
</dbReference>
<dbReference type="CDD" id="cd00610">
    <property type="entry name" value="OAT_like"/>
    <property type="match status" value="1"/>
</dbReference>
<feature type="modified residue" description="N6-(pyridoxal phosphate)lysine" evidence="9">
    <location>
        <position position="276"/>
    </location>
</feature>